<accession>A0A414LIP2</accession>
<proteinExistence type="predicted"/>
<sequence>MKKNSFDKVIDKNLNKYINLPLEEHEYFQEFYNNPTVEMQDYYKWRSASILCFGIHYYSFWYNPNEEDFKGIIDAFAMAYIAHIMYLYDKEKKYTRTLVEGVPLFLSILSFGEEREINLMFHAIIGLIRDSLNKKYFINHQDRTLQEAFLLYDAYTNAANHEIWKEYITKPLIQDYQRGFDIILSDNEDEINSVLSDMMKHHRKTAHIESFTSNEFYSTEWRVFPIEIIALMRYRYLQGKSIDFIEHEVLSKFIPYLKKAEYTLSPKIEAAKTKIYEILSLG</sequence>
<feature type="transmembrane region" description="Helical" evidence="1">
    <location>
        <begin position="45"/>
        <end position="63"/>
    </location>
</feature>
<dbReference type="EMBL" id="QSKV01000002">
    <property type="protein sequence ID" value="RHE94495.1"/>
    <property type="molecule type" value="Genomic_DNA"/>
</dbReference>
<comment type="caution">
    <text evidence="2">The sequence shown here is derived from an EMBL/GenBank/DDBJ whole genome shotgun (WGS) entry which is preliminary data.</text>
</comment>
<keyword evidence="1" id="KW-0812">Transmembrane</keyword>
<keyword evidence="1" id="KW-0472">Membrane</keyword>
<dbReference type="AlphaFoldDB" id="A0A414LIP2"/>
<evidence type="ECO:0000313" key="3">
    <source>
        <dbReference type="Proteomes" id="UP000285650"/>
    </source>
</evidence>
<evidence type="ECO:0000256" key="1">
    <source>
        <dbReference type="SAM" id="Phobius"/>
    </source>
</evidence>
<dbReference type="RefSeq" id="WP_115472982.1">
    <property type="nucleotide sequence ID" value="NZ_QSKV01000002.1"/>
</dbReference>
<name>A0A414LIP2_9BACE</name>
<evidence type="ECO:0000313" key="2">
    <source>
        <dbReference type="EMBL" id="RHE94495.1"/>
    </source>
</evidence>
<keyword evidence="1" id="KW-1133">Transmembrane helix</keyword>
<reference evidence="2 3" key="1">
    <citation type="submission" date="2018-08" db="EMBL/GenBank/DDBJ databases">
        <title>A genome reference for cultivated species of the human gut microbiota.</title>
        <authorList>
            <person name="Zou Y."/>
            <person name="Xue W."/>
            <person name="Luo G."/>
        </authorList>
    </citation>
    <scope>NUCLEOTIDE SEQUENCE [LARGE SCALE GENOMIC DNA]</scope>
    <source>
        <strain evidence="2 3">AM27-17</strain>
    </source>
</reference>
<feature type="transmembrane region" description="Helical" evidence="1">
    <location>
        <begin position="69"/>
        <end position="88"/>
    </location>
</feature>
<gene>
    <name evidence="2" type="ORF">DW712_04245</name>
</gene>
<dbReference type="Proteomes" id="UP000285650">
    <property type="component" value="Unassembled WGS sequence"/>
</dbReference>
<protein>
    <submittedName>
        <fullName evidence="2">Uncharacterized protein</fullName>
    </submittedName>
</protein>
<organism evidence="2 3">
    <name type="scientific">Bacteroides intestinalis</name>
    <dbReference type="NCBI Taxonomy" id="329854"/>
    <lineage>
        <taxon>Bacteria</taxon>
        <taxon>Pseudomonadati</taxon>
        <taxon>Bacteroidota</taxon>
        <taxon>Bacteroidia</taxon>
        <taxon>Bacteroidales</taxon>
        <taxon>Bacteroidaceae</taxon>
        <taxon>Bacteroides</taxon>
    </lineage>
</organism>